<organism evidence="1 2">
    <name type="scientific">Dryococelus australis</name>
    <dbReference type="NCBI Taxonomy" id="614101"/>
    <lineage>
        <taxon>Eukaryota</taxon>
        <taxon>Metazoa</taxon>
        <taxon>Ecdysozoa</taxon>
        <taxon>Arthropoda</taxon>
        <taxon>Hexapoda</taxon>
        <taxon>Insecta</taxon>
        <taxon>Pterygota</taxon>
        <taxon>Neoptera</taxon>
        <taxon>Polyneoptera</taxon>
        <taxon>Phasmatodea</taxon>
        <taxon>Verophasmatodea</taxon>
        <taxon>Anareolatae</taxon>
        <taxon>Phasmatidae</taxon>
        <taxon>Eurycanthinae</taxon>
        <taxon>Dryococelus</taxon>
    </lineage>
</organism>
<protein>
    <submittedName>
        <fullName evidence="1">Uncharacterized protein</fullName>
    </submittedName>
</protein>
<evidence type="ECO:0000313" key="1">
    <source>
        <dbReference type="EMBL" id="KAJ8879602.1"/>
    </source>
</evidence>
<accession>A0ABQ9H5M9</accession>
<dbReference type="Proteomes" id="UP001159363">
    <property type="component" value="Chromosome 6"/>
</dbReference>
<gene>
    <name evidence="1" type="ORF">PR048_020210</name>
</gene>
<dbReference type="PANTHER" id="PTHR47018">
    <property type="entry name" value="CXC DOMAIN-CONTAINING PROTEIN-RELATED"/>
    <property type="match status" value="1"/>
</dbReference>
<reference evidence="1 2" key="1">
    <citation type="submission" date="2023-02" db="EMBL/GenBank/DDBJ databases">
        <title>LHISI_Scaffold_Assembly.</title>
        <authorList>
            <person name="Stuart O.P."/>
            <person name="Cleave R."/>
            <person name="Magrath M.J.L."/>
            <person name="Mikheyev A.S."/>
        </authorList>
    </citation>
    <scope>NUCLEOTIDE SEQUENCE [LARGE SCALE GENOMIC DNA]</scope>
    <source>
        <strain evidence="1">Daus_M_001</strain>
        <tissue evidence="1">Leg muscle</tissue>
    </source>
</reference>
<dbReference type="EMBL" id="JARBHB010000007">
    <property type="protein sequence ID" value="KAJ8879602.1"/>
    <property type="molecule type" value="Genomic_DNA"/>
</dbReference>
<sequence>MEVMPLFTEKAQSLAIMLQTMNVVKVVVEYLNPGQIPVLLSDAPLYAPLKNIHFTMVATYGEEKLFIKMSGLYTELAALRMVGKWLQEIGWTFVVVDAGVTAQGKADSVLKASHIKIS</sequence>
<comment type="caution">
    <text evidence="1">The sequence shown here is derived from an EMBL/GenBank/DDBJ whole genome shotgun (WGS) entry which is preliminary data.</text>
</comment>
<name>A0ABQ9H5M9_9NEOP</name>
<keyword evidence="2" id="KW-1185">Reference proteome</keyword>
<proteinExistence type="predicted"/>
<evidence type="ECO:0000313" key="2">
    <source>
        <dbReference type="Proteomes" id="UP001159363"/>
    </source>
</evidence>